<dbReference type="STRING" id="1454003.AW10_00502"/>
<sequence length="224" mass="24656">MNTLGQGRAFDQVSGVVRIVPGLDREADDLAAIQVQDQVEVEPLADDLGGQISHVPAPDLTRAGSNLRRGRLGVGRWRLSATAVVHLIQIENRRRGPTRTGKLQSRMLAKRELAKELDNKGVQRARPGDSARWLQASPNIERNAPLEILQAVQSGAISQRDFDRPQSNGCLSKQRTLPASLPVKPWPSALNGLARRYAVAVGESLDRTLNLEWAAARRCRRSTR</sequence>
<gene>
    <name evidence="1" type="ORF">AW10_00502</name>
</gene>
<organism evidence="1 2">
    <name type="scientific">Candidatus Accumulibacter appositus</name>
    <dbReference type="NCBI Taxonomy" id="1454003"/>
    <lineage>
        <taxon>Bacteria</taxon>
        <taxon>Pseudomonadati</taxon>
        <taxon>Pseudomonadota</taxon>
        <taxon>Betaproteobacteria</taxon>
        <taxon>Candidatus Accumulibacter</taxon>
    </lineage>
</organism>
<evidence type="ECO:0000313" key="2">
    <source>
        <dbReference type="Proteomes" id="UP000021816"/>
    </source>
</evidence>
<name>A0A011QU63_9PROT</name>
<dbReference type="Proteomes" id="UP000021816">
    <property type="component" value="Unassembled WGS sequence"/>
</dbReference>
<protein>
    <submittedName>
        <fullName evidence="1">Uncharacterized protein</fullName>
    </submittedName>
</protein>
<evidence type="ECO:0000313" key="1">
    <source>
        <dbReference type="EMBL" id="EXI82399.1"/>
    </source>
</evidence>
<comment type="caution">
    <text evidence="1">The sequence shown here is derived from an EMBL/GenBank/DDBJ whole genome shotgun (WGS) entry which is preliminary data.</text>
</comment>
<accession>A0A011QU63</accession>
<dbReference type="AlphaFoldDB" id="A0A011QU63"/>
<reference evidence="1 2" key="1">
    <citation type="submission" date="2014-02" db="EMBL/GenBank/DDBJ databases">
        <title>Expanding our view of genomic diversity in Candidatus Accumulibacter clades.</title>
        <authorList>
            <person name="Skennerton C.T."/>
            <person name="Barr J.J."/>
            <person name="Slater F.R."/>
            <person name="Bond P.L."/>
            <person name="Tyson G.W."/>
        </authorList>
    </citation>
    <scope>NUCLEOTIDE SEQUENCE [LARGE SCALE GENOMIC DNA]</scope>
    <source>
        <strain evidence="2">BA-92</strain>
    </source>
</reference>
<proteinExistence type="predicted"/>
<dbReference type="EMBL" id="JEMX01000011">
    <property type="protein sequence ID" value="EXI82399.1"/>
    <property type="molecule type" value="Genomic_DNA"/>
</dbReference>